<gene>
    <name evidence="2" type="ORF">OXH55_10125</name>
</gene>
<organism evidence="2 3">
    <name type="scientific">Clostridium ganghwense</name>
    <dbReference type="NCBI Taxonomy" id="312089"/>
    <lineage>
        <taxon>Bacteria</taxon>
        <taxon>Bacillati</taxon>
        <taxon>Bacillota</taxon>
        <taxon>Clostridia</taxon>
        <taxon>Eubacteriales</taxon>
        <taxon>Clostridiaceae</taxon>
        <taxon>Clostridium</taxon>
    </lineage>
</organism>
<evidence type="ECO:0008006" key="4">
    <source>
        <dbReference type="Google" id="ProtNLM"/>
    </source>
</evidence>
<protein>
    <recommendedName>
        <fullName evidence="4">S-layer protein</fullName>
    </recommendedName>
</protein>
<comment type="caution">
    <text evidence="2">The sequence shown here is derived from an EMBL/GenBank/DDBJ whole genome shotgun (WGS) entry which is preliminary data.</text>
</comment>
<dbReference type="RefSeq" id="WP_268049828.1">
    <property type="nucleotide sequence ID" value="NZ_JAPQES010000003.1"/>
</dbReference>
<accession>A0ABT4CPL1</accession>
<reference evidence="2" key="1">
    <citation type="submission" date="2022-12" db="EMBL/GenBank/DDBJ databases">
        <authorList>
            <person name="Wang J."/>
        </authorList>
    </citation>
    <scope>NUCLEOTIDE SEQUENCE</scope>
    <source>
        <strain evidence="2">HY-42-06</strain>
    </source>
</reference>
<evidence type="ECO:0000313" key="3">
    <source>
        <dbReference type="Proteomes" id="UP001079657"/>
    </source>
</evidence>
<keyword evidence="1" id="KW-0732">Signal</keyword>
<sequence length="648" mass="67824">MNKNKYVAVLSTAAIAGIMTMATVDTAFAADGDFYKLDTKEMVLSHSQSFKEKMHFAFDTALTADQYGYEHNGKVYNFAEVNTKVGAIPEGDRTAENIFKAVETVKEVGPADDFNQGLVVNSVKAITESIDAKAGQQLKFAINGKTEAADVAKLTEAGYTVKFNSTSAKVAADGKIADALVAATTFEYEVVISKDGKEVAKSDLVKVTVVDYATTVTEITSYTLKTNKAVEIKSGKIALDDVVTLGDVKGTLLAGTEDSTIADATFKSSDNKVVLIDASGKITPVSPGSVVLTITKGDVSLEVPVVIVAESRKATTVTADATNVKLVNSGEKVVNLVVKDQYDDLFAGLDLDAINVVKTGTEDKIATIANPDASNKDGKVELTVTAEAAKVGTGNIEIKSDDKTLLSIPVSVEAIGENVTRKLETSAEDNVIDIYNAEDNKIVLSYNKYNENGYLVGAETDIAETGKTYAVTTSDKDIATVAVDAKGAISVAAGTKTGTATINILEGTVVRASYTVKVEDSTPSMTGVTFGSDLTMAGDGELALNNIVKDVAITGDDKVEINADGTIYIEVANDGYSADDDITLGMINAKSAVTNKVGDTARKVAIADSKLKVTSGAADDKGEIVITITADGKTVPVDVTTITVKAAE</sequence>
<dbReference type="Gene3D" id="2.60.40.1080">
    <property type="match status" value="1"/>
</dbReference>
<feature type="chain" id="PRO_5045564388" description="S-layer protein" evidence="1">
    <location>
        <begin position="30"/>
        <end position="648"/>
    </location>
</feature>
<dbReference type="Proteomes" id="UP001079657">
    <property type="component" value="Unassembled WGS sequence"/>
</dbReference>
<dbReference type="InterPro" id="IPR008964">
    <property type="entry name" value="Invasin/intimin_cell_adhesion"/>
</dbReference>
<name>A0ABT4CPL1_9CLOT</name>
<feature type="signal peptide" evidence="1">
    <location>
        <begin position="1"/>
        <end position="29"/>
    </location>
</feature>
<evidence type="ECO:0000313" key="2">
    <source>
        <dbReference type="EMBL" id="MCY6370988.1"/>
    </source>
</evidence>
<proteinExistence type="predicted"/>
<dbReference type="SUPFAM" id="SSF49373">
    <property type="entry name" value="Invasin/intimin cell-adhesion fragments"/>
    <property type="match status" value="1"/>
</dbReference>
<evidence type="ECO:0000256" key="1">
    <source>
        <dbReference type="SAM" id="SignalP"/>
    </source>
</evidence>
<dbReference type="EMBL" id="JAPQES010000003">
    <property type="protein sequence ID" value="MCY6370988.1"/>
    <property type="molecule type" value="Genomic_DNA"/>
</dbReference>
<keyword evidence="3" id="KW-1185">Reference proteome</keyword>